<comment type="caution">
    <text evidence="2">The sequence shown here is derived from an EMBL/GenBank/DDBJ whole genome shotgun (WGS) entry which is preliminary data.</text>
</comment>
<reference evidence="2" key="1">
    <citation type="submission" date="2022-07" db="EMBL/GenBank/DDBJ databases">
        <title>Genome Sequence of Agrocybe chaxingu.</title>
        <authorList>
            <person name="Buettner E."/>
        </authorList>
    </citation>
    <scope>NUCLEOTIDE SEQUENCE</scope>
    <source>
        <strain evidence="2">MP-N11</strain>
    </source>
</reference>
<organism evidence="2 3">
    <name type="scientific">Agrocybe chaxingu</name>
    <dbReference type="NCBI Taxonomy" id="84603"/>
    <lineage>
        <taxon>Eukaryota</taxon>
        <taxon>Fungi</taxon>
        <taxon>Dikarya</taxon>
        <taxon>Basidiomycota</taxon>
        <taxon>Agaricomycotina</taxon>
        <taxon>Agaricomycetes</taxon>
        <taxon>Agaricomycetidae</taxon>
        <taxon>Agaricales</taxon>
        <taxon>Agaricineae</taxon>
        <taxon>Strophariaceae</taxon>
        <taxon>Agrocybe</taxon>
    </lineage>
</organism>
<dbReference type="InterPro" id="IPR011205">
    <property type="entry name" value="UCP015417_vWA"/>
</dbReference>
<proteinExistence type="predicted"/>
<keyword evidence="3" id="KW-1185">Reference proteome</keyword>
<feature type="domain" description="DUF2828" evidence="1">
    <location>
        <begin position="72"/>
        <end position="419"/>
    </location>
</feature>
<accession>A0A9W8K3S0</accession>
<evidence type="ECO:0000259" key="1">
    <source>
        <dbReference type="Pfam" id="PF11443"/>
    </source>
</evidence>
<protein>
    <recommendedName>
        <fullName evidence="1">DUF2828 domain-containing protein</fullName>
    </recommendedName>
</protein>
<dbReference type="Pfam" id="PF11443">
    <property type="entry name" value="DUF2828"/>
    <property type="match status" value="1"/>
</dbReference>
<sequence>MASSVTSAAASSRSVLLPAIPELFNASFLDVLIPGKREDAMDLDVDGTSTVTPKNPMMEALKSVAHQTFTAKAPAYDSTLSPTLDAFNGLTRYTYGSQVGKLLDDAWKEDPGLTLRLIWSLRSIHDGKGEKELFYRAFGWLYDNHPRTAISNLHMLVTPVCSKKGKTAGAHGYWKDLLNILALATVGELSNINQPSTFLHATRSEYTYPRSKRRVKTGTPAERIEAAKAFNARAKETAAVARKAKVEQTHECLVKKLGEPKFCALFIAVARLFADQLVKDIQVLGEIEALKPGEDAIPLLKKISLAGKWAPTPGGSHDRVTNIATAIAELIYASQSILNYPSSLKNPMPEKERAVILRSFYQRWFLTELRRASCCPEPLMSANRWKEIKYNRVPSLCMKNCTPLFFKHDPEGFEGYLISSARAPTTTTGRHQLG</sequence>
<evidence type="ECO:0000313" key="2">
    <source>
        <dbReference type="EMBL" id="KAJ3510572.1"/>
    </source>
</evidence>
<dbReference type="OrthoDB" id="1149618at2759"/>
<dbReference type="EMBL" id="JANKHO010000389">
    <property type="protein sequence ID" value="KAJ3510572.1"/>
    <property type="molecule type" value="Genomic_DNA"/>
</dbReference>
<dbReference type="AlphaFoldDB" id="A0A9W8K3S0"/>
<gene>
    <name evidence="2" type="ORF">NLJ89_g4601</name>
</gene>
<dbReference type="PANTHER" id="PTHR31373:SF27">
    <property type="entry name" value="TROVE DOMAIN-CONTAINING PROTEIN"/>
    <property type="match status" value="1"/>
</dbReference>
<dbReference type="PANTHER" id="PTHR31373">
    <property type="entry name" value="OS06G0652100 PROTEIN"/>
    <property type="match status" value="1"/>
</dbReference>
<dbReference type="Proteomes" id="UP001148786">
    <property type="component" value="Unassembled WGS sequence"/>
</dbReference>
<name>A0A9W8K3S0_9AGAR</name>
<dbReference type="InterPro" id="IPR058580">
    <property type="entry name" value="DUF2828"/>
</dbReference>
<evidence type="ECO:0000313" key="3">
    <source>
        <dbReference type="Proteomes" id="UP001148786"/>
    </source>
</evidence>